<dbReference type="AlphaFoldDB" id="A0A0C3LID2"/>
<feature type="transmembrane region" description="Helical" evidence="1">
    <location>
        <begin position="307"/>
        <end position="332"/>
    </location>
</feature>
<accession>A0A0C3LID2</accession>
<keyword evidence="1" id="KW-1133">Transmembrane helix</keyword>
<reference evidence="2 3" key="1">
    <citation type="submission" date="2014-04" db="EMBL/GenBank/DDBJ databases">
        <authorList>
            <consortium name="DOE Joint Genome Institute"/>
            <person name="Kuo A."/>
            <person name="Girlanda M."/>
            <person name="Perotto S."/>
            <person name="Kohler A."/>
            <person name="Nagy L.G."/>
            <person name="Floudas D."/>
            <person name="Copeland A."/>
            <person name="Barry K.W."/>
            <person name="Cichocki N."/>
            <person name="Veneault-Fourrey C."/>
            <person name="LaButti K."/>
            <person name="Lindquist E.A."/>
            <person name="Lipzen A."/>
            <person name="Lundell T."/>
            <person name="Morin E."/>
            <person name="Murat C."/>
            <person name="Sun H."/>
            <person name="Tunlid A."/>
            <person name="Henrissat B."/>
            <person name="Grigoriev I.V."/>
            <person name="Hibbett D.S."/>
            <person name="Martin F."/>
            <person name="Nordberg H.P."/>
            <person name="Cantor M.N."/>
            <person name="Hua S.X."/>
        </authorList>
    </citation>
    <scope>NUCLEOTIDE SEQUENCE [LARGE SCALE GENOMIC DNA]</scope>
    <source>
        <strain evidence="2 3">MUT 4182</strain>
    </source>
</reference>
<dbReference type="OrthoDB" id="3357029at2759"/>
<keyword evidence="1" id="KW-0812">Transmembrane</keyword>
<protein>
    <submittedName>
        <fullName evidence="2">Uncharacterized protein</fullName>
    </submittedName>
</protein>
<name>A0A0C3LID2_9AGAM</name>
<gene>
    <name evidence="2" type="ORF">M407DRAFT_10522</name>
</gene>
<keyword evidence="1" id="KW-0472">Membrane</keyword>
<dbReference type="Proteomes" id="UP000054248">
    <property type="component" value="Unassembled WGS sequence"/>
</dbReference>
<reference evidence="3" key="2">
    <citation type="submission" date="2015-01" db="EMBL/GenBank/DDBJ databases">
        <title>Evolutionary Origins and Diversification of the Mycorrhizal Mutualists.</title>
        <authorList>
            <consortium name="DOE Joint Genome Institute"/>
            <consortium name="Mycorrhizal Genomics Consortium"/>
            <person name="Kohler A."/>
            <person name="Kuo A."/>
            <person name="Nagy L.G."/>
            <person name="Floudas D."/>
            <person name="Copeland A."/>
            <person name="Barry K.W."/>
            <person name="Cichocki N."/>
            <person name="Veneault-Fourrey C."/>
            <person name="LaButti K."/>
            <person name="Lindquist E.A."/>
            <person name="Lipzen A."/>
            <person name="Lundell T."/>
            <person name="Morin E."/>
            <person name="Murat C."/>
            <person name="Riley R."/>
            <person name="Ohm R."/>
            <person name="Sun H."/>
            <person name="Tunlid A."/>
            <person name="Henrissat B."/>
            <person name="Grigoriev I.V."/>
            <person name="Hibbett D.S."/>
            <person name="Martin F."/>
        </authorList>
    </citation>
    <scope>NUCLEOTIDE SEQUENCE [LARGE SCALE GENOMIC DNA]</scope>
    <source>
        <strain evidence="3">MUT 4182</strain>
    </source>
</reference>
<evidence type="ECO:0000313" key="3">
    <source>
        <dbReference type="Proteomes" id="UP000054248"/>
    </source>
</evidence>
<proteinExistence type="predicted"/>
<evidence type="ECO:0000256" key="1">
    <source>
        <dbReference type="SAM" id="Phobius"/>
    </source>
</evidence>
<dbReference type="STRING" id="1051891.A0A0C3LID2"/>
<dbReference type="HOGENOM" id="CLU_763315_0_0_1"/>
<dbReference type="EMBL" id="KN823146">
    <property type="protein sequence ID" value="KIO21192.1"/>
    <property type="molecule type" value="Genomic_DNA"/>
</dbReference>
<sequence>MVSAYNESSSISPPVFECLGPYEYFISDVAWGHNVAFDVMTTSTNAAFHVGMVEKDTAFVLSGPGVVNMGSKNFIIPTFATRATCTSLNRVCEKDANTALLNCTAAGYPNFPYIKDSGNGSLSASRIVNRVLGVVGNDLIGQEMGSLESVKIPNNPVKIAIQLQWETLEQGSVTHAQAASGASAAQQDLAVDDLQHPTLYAGCNLTFFDVFVLWDSGKQDWDLLNTTESSQERTATLSLPIVWQYATELIAANLMYTARRNSTAETMVALGQDLARLTLATAAGFYKPGDASEVTETKTILVSKYPVLPIAALLLLLCVYGLIVSAIFLSVYRTPDEAIIVPGSDRRVLGEEMEPSTLALAQR</sequence>
<organism evidence="2 3">
    <name type="scientific">Tulasnella calospora MUT 4182</name>
    <dbReference type="NCBI Taxonomy" id="1051891"/>
    <lineage>
        <taxon>Eukaryota</taxon>
        <taxon>Fungi</taxon>
        <taxon>Dikarya</taxon>
        <taxon>Basidiomycota</taxon>
        <taxon>Agaricomycotina</taxon>
        <taxon>Agaricomycetes</taxon>
        <taxon>Cantharellales</taxon>
        <taxon>Tulasnellaceae</taxon>
        <taxon>Tulasnella</taxon>
    </lineage>
</organism>
<keyword evidence="3" id="KW-1185">Reference proteome</keyword>
<evidence type="ECO:0000313" key="2">
    <source>
        <dbReference type="EMBL" id="KIO21192.1"/>
    </source>
</evidence>